<evidence type="ECO:0000256" key="1">
    <source>
        <dbReference type="SAM" id="MobiDB-lite"/>
    </source>
</evidence>
<reference evidence="4" key="1">
    <citation type="journal article" date="2017" name="bioRxiv">
        <title>Comparative analysis of the genomes of Stylophora pistillata and Acropora digitifera provides evidence for extensive differences between species of corals.</title>
        <authorList>
            <person name="Voolstra C.R."/>
            <person name="Li Y."/>
            <person name="Liew Y.J."/>
            <person name="Baumgarten S."/>
            <person name="Zoccola D."/>
            <person name="Flot J.-F."/>
            <person name="Tambutte S."/>
            <person name="Allemand D."/>
            <person name="Aranda M."/>
        </authorList>
    </citation>
    <scope>NUCLEOTIDE SEQUENCE [LARGE SCALE GENOMIC DNA]</scope>
</reference>
<accession>A0A2B4S105</accession>
<dbReference type="AlphaFoldDB" id="A0A2B4S105"/>
<evidence type="ECO:0000313" key="3">
    <source>
        <dbReference type="EMBL" id="PFX24364.1"/>
    </source>
</evidence>
<dbReference type="PROSITE" id="PS50835">
    <property type="entry name" value="IG_LIKE"/>
    <property type="match status" value="1"/>
</dbReference>
<comment type="caution">
    <text evidence="3">The sequence shown here is derived from an EMBL/GenBank/DDBJ whole genome shotgun (WGS) entry which is preliminary data.</text>
</comment>
<protein>
    <recommendedName>
        <fullName evidence="2">Ig-like domain-containing protein</fullName>
    </recommendedName>
</protein>
<proteinExistence type="predicted"/>
<keyword evidence="4" id="KW-1185">Reference proteome</keyword>
<feature type="domain" description="Ig-like" evidence="2">
    <location>
        <begin position="119"/>
        <end position="207"/>
    </location>
</feature>
<dbReference type="Proteomes" id="UP000225706">
    <property type="component" value="Unassembled WGS sequence"/>
</dbReference>
<evidence type="ECO:0000259" key="2">
    <source>
        <dbReference type="PROSITE" id="PS50835"/>
    </source>
</evidence>
<organism evidence="3 4">
    <name type="scientific">Stylophora pistillata</name>
    <name type="common">Smooth cauliflower coral</name>
    <dbReference type="NCBI Taxonomy" id="50429"/>
    <lineage>
        <taxon>Eukaryota</taxon>
        <taxon>Metazoa</taxon>
        <taxon>Cnidaria</taxon>
        <taxon>Anthozoa</taxon>
        <taxon>Hexacorallia</taxon>
        <taxon>Scleractinia</taxon>
        <taxon>Astrocoeniina</taxon>
        <taxon>Pocilloporidae</taxon>
        <taxon>Stylophora</taxon>
    </lineage>
</organism>
<name>A0A2B4S105_STYPI</name>
<dbReference type="EMBL" id="LSMT01000178">
    <property type="protein sequence ID" value="PFX24364.1"/>
    <property type="molecule type" value="Genomic_DNA"/>
</dbReference>
<feature type="region of interest" description="Disordered" evidence="1">
    <location>
        <begin position="505"/>
        <end position="563"/>
    </location>
</feature>
<feature type="compositionally biased region" description="Polar residues" evidence="1">
    <location>
        <begin position="505"/>
        <end position="518"/>
    </location>
</feature>
<feature type="compositionally biased region" description="Basic and acidic residues" evidence="1">
    <location>
        <begin position="521"/>
        <end position="539"/>
    </location>
</feature>
<gene>
    <name evidence="3" type="ORF">AWC38_SpisGene11018</name>
</gene>
<evidence type="ECO:0000313" key="4">
    <source>
        <dbReference type="Proteomes" id="UP000225706"/>
    </source>
</evidence>
<sequence>MNFETVTIPCPFKRLVEGRTVEDLRIVSERWFMSDLVMTVDTKTGELLQDSEEDLGSLVYKMLPMEDKNTLISDSRAPFSAWQVCPSARQHKDGYQLDTPIQNLDVQGTNKAVTFRKCPQFFTPPRCSLRTNEDPVDQNNCIELDCNVKDIGAKSVSLDWSKNTDGGVCGRFHRNTRSALSPAHTNFQFCHSYHSTFYMKSYREQITDERIKKHIQRQLIVKNRNIPVLRKPWKKANEAKSISTLKSSSFFRFRMKGKNAYVDNILKVGPCPTRPDQSTPIKATLNCNTAALNRGKIKAKPNAKLTVEEKFNEGKELKSVTTLEFQQIAPVRKENVASEPINEVYKKDGIKIECTAGKLKTVQLQLQSSTDSPRLVLKGRSISQSSKTRVKSVGTKPAAQWNRDSSDMPYDRKITRKTAFRGKEFLRIISPKPLICNQTVSHMSSDYGESPSFSLEKSMEVSPTRSPISSISGTSLRSQSIADVLMKRVRQVVFPKNSKFQACITPSNHSSSSVASQIRHQRTDTPKDTEKDVIEENIHNTHQVSSSSSSKSSFPKIGPFIFG</sequence>
<dbReference type="InterPro" id="IPR007110">
    <property type="entry name" value="Ig-like_dom"/>
</dbReference>
<feature type="region of interest" description="Disordered" evidence="1">
    <location>
        <begin position="386"/>
        <end position="407"/>
    </location>
</feature>